<proteinExistence type="inferred from homology"/>
<keyword evidence="7 9" id="KW-1133">Transmembrane helix</keyword>
<comment type="subcellular location">
    <subcellularLocation>
        <location evidence="9">Cell membrane</location>
        <topology evidence="9">Multi-pass membrane protein</topology>
    </subcellularLocation>
</comment>
<dbReference type="PROSITE" id="PS51257">
    <property type="entry name" value="PROKAR_LIPOPROTEIN"/>
    <property type="match status" value="1"/>
</dbReference>
<evidence type="ECO:0000256" key="8">
    <source>
        <dbReference type="ARBA" id="ARBA00023136"/>
    </source>
</evidence>
<dbReference type="PANTHER" id="PTHR33695:SF1">
    <property type="entry name" value="LIPOPROTEIN SIGNAL PEPTIDASE"/>
    <property type="match status" value="1"/>
</dbReference>
<keyword evidence="13" id="KW-1185">Reference proteome</keyword>
<dbReference type="GO" id="GO:0005886">
    <property type="term" value="C:plasma membrane"/>
    <property type="evidence" value="ECO:0007669"/>
    <property type="project" value="UniProtKB-SubCell"/>
</dbReference>
<evidence type="ECO:0000313" key="13">
    <source>
        <dbReference type="Proteomes" id="UP000480178"/>
    </source>
</evidence>
<dbReference type="GO" id="GO:0006508">
    <property type="term" value="P:proteolysis"/>
    <property type="evidence" value="ECO:0007669"/>
    <property type="project" value="UniProtKB-KW"/>
</dbReference>
<comment type="function">
    <text evidence="9">This protein specifically catalyzes the removal of signal peptides from prolipoproteins.</text>
</comment>
<dbReference type="Pfam" id="PF01252">
    <property type="entry name" value="Peptidase_A8"/>
    <property type="match status" value="1"/>
</dbReference>
<feature type="transmembrane region" description="Helical" evidence="9">
    <location>
        <begin position="99"/>
        <end position="117"/>
    </location>
</feature>
<dbReference type="EC" id="3.4.23.36" evidence="9"/>
<keyword evidence="2 9" id="KW-1003">Cell membrane</keyword>
<evidence type="ECO:0000256" key="1">
    <source>
        <dbReference type="ARBA" id="ARBA00006139"/>
    </source>
</evidence>
<comment type="catalytic activity">
    <reaction evidence="9">
        <text>Release of signal peptides from bacterial membrane prolipoproteins. Hydrolyzes -Xaa-Yaa-Zaa-|-(S,diacylglyceryl)Cys-, in which Xaa is hydrophobic (preferably Leu), and Yaa (Ala or Ser) and Zaa (Gly or Ala) have small, neutral side chains.</text>
        <dbReference type="EC" id="3.4.23.36"/>
    </reaction>
</comment>
<feature type="active site" evidence="9">
    <location>
        <position position="127"/>
    </location>
</feature>
<evidence type="ECO:0000256" key="9">
    <source>
        <dbReference type="HAMAP-Rule" id="MF_00161"/>
    </source>
</evidence>
<keyword evidence="6 9" id="KW-0378">Hydrolase</keyword>
<dbReference type="PANTHER" id="PTHR33695">
    <property type="entry name" value="LIPOPROTEIN SIGNAL PEPTIDASE"/>
    <property type="match status" value="1"/>
</dbReference>
<evidence type="ECO:0000256" key="10">
    <source>
        <dbReference type="RuleBase" id="RU004181"/>
    </source>
</evidence>
<feature type="active site" evidence="9">
    <location>
        <position position="146"/>
    </location>
</feature>
<dbReference type="NCBIfam" id="TIGR00077">
    <property type="entry name" value="lspA"/>
    <property type="match status" value="1"/>
</dbReference>
<keyword evidence="8 9" id="KW-0472">Membrane</keyword>
<dbReference type="GO" id="GO:0004190">
    <property type="term" value="F:aspartic-type endopeptidase activity"/>
    <property type="evidence" value="ECO:0007669"/>
    <property type="project" value="UniProtKB-UniRule"/>
</dbReference>
<evidence type="ECO:0000256" key="3">
    <source>
        <dbReference type="ARBA" id="ARBA00022670"/>
    </source>
</evidence>
<comment type="similarity">
    <text evidence="1 9 10">Belongs to the peptidase A8 family.</text>
</comment>
<dbReference type="EMBL" id="CP048222">
    <property type="protein sequence ID" value="QHT65618.1"/>
    <property type="molecule type" value="Genomic_DNA"/>
</dbReference>
<organism evidence="12 13">
    <name type="scientific">Rhodocytophaga rosea</name>
    <dbReference type="NCBI Taxonomy" id="2704465"/>
    <lineage>
        <taxon>Bacteria</taxon>
        <taxon>Pseudomonadati</taxon>
        <taxon>Bacteroidota</taxon>
        <taxon>Cytophagia</taxon>
        <taxon>Cytophagales</taxon>
        <taxon>Rhodocytophagaceae</taxon>
        <taxon>Rhodocytophaga</taxon>
    </lineage>
</organism>
<name>A0A6C0GCL1_9BACT</name>
<reference evidence="12 13" key="1">
    <citation type="submission" date="2020-01" db="EMBL/GenBank/DDBJ databases">
        <authorList>
            <person name="Kim M.K."/>
        </authorList>
    </citation>
    <scope>NUCLEOTIDE SEQUENCE [LARGE SCALE GENOMIC DNA]</scope>
    <source>
        <strain evidence="12 13">172606-1</strain>
    </source>
</reference>
<keyword evidence="11" id="KW-0732">Signal</keyword>
<dbReference type="KEGG" id="rhoz:GXP67_02530"/>
<feature type="transmembrane region" description="Helical" evidence="9">
    <location>
        <begin position="137"/>
        <end position="158"/>
    </location>
</feature>
<dbReference type="Proteomes" id="UP000480178">
    <property type="component" value="Chromosome"/>
</dbReference>
<evidence type="ECO:0000256" key="4">
    <source>
        <dbReference type="ARBA" id="ARBA00022692"/>
    </source>
</evidence>
<evidence type="ECO:0000256" key="2">
    <source>
        <dbReference type="ARBA" id="ARBA00022475"/>
    </source>
</evidence>
<dbReference type="AlphaFoldDB" id="A0A6C0GCL1"/>
<keyword evidence="4 9" id="KW-0812">Transmembrane</keyword>
<evidence type="ECO:0000313" key="12">
    <source>
        <dbReference type="EMBL" id="QHT65618.1"/>
    </source>
</evidence>
<feature type="chain" id="PRO_5025494188" description="Lipoprotein signal peptidase" evidence="11">
    <location>
        <begin position="25"/>
        <end position="175"/>
    </location>
</feature>
<accession>A0A6C0GCL1</accession>
<evidence type="ECO:0000256" key="7">
    <source>
        <dbReference type="ARBA" id="ARBA00022989"/>
    </source>
</evidence>
<comment type="pathway">
    <text evidence="9">Protein modification; lipoprotein biosynthesis (signal peptide cleavage).</text>
</comment>
<dbReference type="UniPathway" id="UPA00665"/>
<dbReference type="InterPro" id="IPR001872">
    <property type="entry name" value="Peptidase_A8"/>
</dbReference>
<dbReference type="PRINTS" id="PR00781">
    <property type="entry name" value="LIPOSIGPTASE"/>
</dbReference>
<protein>
    <recommendedName>
        <fullName evidence="9">Lipoprotein signal peptidase</fullName>
        <ecNumber evidence="9">3.4.23.36</ecNumber>
    </recommendedName>
    <alternativeName>
        <fullName evidence="9">Prolipoprotein signal peptidase</fullName>
    </alternativeName>
    <alternativeName>
        <fullName evidence="9">Signal peptidase II</fullName>
        <shortName evidence="9">SPase II</shortName>
    </alternativeName>
</protein>
<keyword evidence="3 9" id="KW-0645">Protease</keyword>
<evidence type="ECO:0000256" key="5">
    <source>
        <dbReference type="ARBA" id="ARBA00022750"/>
    </source>
</evidence>
<feature type="signal peptide" evidence="11">
    <location>
        <begin position="1"/>
        <end position="24"/>
    </location>
</feature>
<keyword evidence="5 9" id="KW-0064">Aspartyl protease</keyword>
<feature type="transmembrane region" description="Helical" evidence="9">
    <location>
        <begin position="73"/>
        <end position="92"/>
    </location>
</feature>
<gene>
    <name evidence="9 12" type="primary">lspA</name>
    <name evidence="12" type="ORF">GXP67_02530</name>
</gene>
<dbReference type="HAMAP" id="MF_00161">
    <property type="entry name" value="LspA"/>
    <property type="match status" value="1"/>
</dbReference>
<sequence length="175" mass="20802">MRQFQTAFRKYIFLLIVFAMGCNADLSTKQWAEARLKYKVAIEVFPRFLDFTYVENPAVAFGMLRHINEQVRLPLIFTLTTLAVLFVVFLFWQWRQKKITELLPLALILAGAAGNLTDRINNGYVIDFIHVHYRYQYNFYVFNIADMLVFCGVCWLMYQHWQQPKDFYGSRTDIK</sequence>
<evidence type="ECO:0000256" key="6">
    <source>
        <dbReference type="ARBA" id="ARBA00022801"/>
    </source>
</evidence>
<dbReference type="RefSeq" id="WP_162441700.1">
    <property type="nucleotide sequence ID" value="NZ_CP048222.1"/>
</dbReference>
<comment type="caution">
    <text evidence="9">Lacks conserved residue(s) required for the propagation of feature annotation.</text>
</comment>
<evidence type="ECO:0000256" key="11">
    <source>
        <dbReference type="SAM" id="SignalP"/>
    </source>
</evidence>